<reference evidence="9 10" key="1">
    <citation type="submission" date="2006-09" db="EMBL/GenBank/DDBJ databases">
        <authorList>
            <person name="Emerson D."/>
            <person name="Ferriera S."/>
            <person name="Johnson J."/>
            <person name="Kravitz S."/>
            <person name="Halpern A."/>
            <person name="Remington K."/>
            <person name="Beeson K."/>
            <person name="Tran B."/>
            <person name="Rogers Y.-H."/>
            <person name="Friedman R."/>
            <person name="Venter J.C."/>
        </authorList>
    </citation>
    <scope>NUCLEOTIDE SEQUENCE [LARGE SCALE GENOMIC DNA]</scope>
    <source>
        <strain evidence="9 10">PV-1</strain>
    </source>
</reference>
<gene>
    <name evidence="9" type="ORF">SPV1_13734</name>
</gene>
<evidence type="ECO:0000313" key="10">
    <source>
        <dbReference type="Proteomes" id="UP000005297"/>
    </source>
</evidence>
<dbReference type="GO" id="GO:0003954">
    <property type="term" value="F:NADH dehydrogenase activity"/>
    <property type="evidence" value="ECO:0007669"/>
    <property type="project" value="TreeGrafter"/>
</dbReference>
<dbReference type="GO" id="GO:0051537">
    <property type="term" value="F:2 iron, 2 sulfur cluster binding"/>
    <property type="evidence" value="ECO:0007669"/>
    <property type="project" value="UniProtKB-KW"/>
</dbReference>
<evidence type="ECO:0000256" key="4">
    <source>
        <dbReference type="ARBA" id="ARBA00023004"/>
    </source>
</evidence>
<dbReference type="NCBIfam" id="TIGR01958">
    <property type="entry name" value="nuoE_fam"/>
    <property type="match status" value="1"/>
</dbReference>
<dbReference type="STRING" id="314344.AL013_10160"/>
<dbReference type="PANTHER" id="PTHR10371">
    <property type="entry name" value="NADH DEHYDROGENASE UBIQUINONE FLAVOPROTEIN 2, MITOCHONDRIAL"/>
    <property type="match status" value="1"/>
</dbReference>
<dbReference type="FunCoup" id="Q0EZQ5">
    <property type="interactions" value="422"/>
</dbReference>
<keyword evidence="3 8" id="KW-0479">Metal-binding</keyword>
<keyword evidence="4 8" id="KW-0408">Iron</keyword>
<evidence type="ECO:0000313" key="9">
    <source>
        <dbReference type="EMBL" id="EAU54649.1"/>
    </source>
</evidence>
<comment type="cofactor">
    <cofactor evidence="8">
        <name>[2Fe-2S] cluster</name>
        <dbReference type="ChEBI" id="CHEBI:190135"/>
    </cofactor>
    <text evidence="8">Binds 1 [2Fe-2S] cluster.</text>
</comment>
<comment type="similarity">
    <text evidence="1">Belongs to the complex I 24 kDa subunit family.</text>
</comment>
<organism evidence="9 10">
    <name type="scientific">Mariprofundus ferrooxydans PV-1</name>
    <dbReference type="NCBI Taxonomy" id="314345"/>
    <lineage>
        <taxon>Bacteria</taxon>
        <taxon>Pseudomonadati</taxon>
        <taxon>Pseudomonadota</taxon>
        <taxon>Candidatius Mariprofundia</taxon>
        <taxon>Mariprofundales</taxon>
        <taxon>Mariprofundaceae</taxon>
        <taxon>Mariprofundus</taxon>
    </lineage>
</organism>
<dbReference type="Gene3D" id="3.40.30.10">
    <property type="entry name" value="Glutaredoxin"/>
    <property type="match status" value="1"/>
</dbReference>
<feature type="binding site" evidence="8">
    <location>
        <position position="131"/>
    </location>
    <ligand>
        <name>[2Fe-2S] cluster</name>
        <dbReference type="ChEBI" id="CHEBI:190135"/>
    </ligand>
</feature>
<evidence type="ECO:0000256" key="5">
    <source>
        <dbReference type="ARBA" id="ARBA00023014"/>
    </source>
</evidence>
<dbReference type="PIRSF" id="PIRSF000216">
    <property type="entry name" value="NADH_DH_24kDa"/>
    <property type="match status" value="1"/>
</dbReference>
<keyword evidence="2 8" id="KW-0001">2Fe-2S</keyword>
<dbReference type="eggNOG" id="COG1905">
    <property type="taxonomic scope" value="Bacteria"/>
</dbReference>
<evidence type="ECO:0000256" key="3">
    <source>
        <dbReference type="ARBA" id="ARBA00022723"/>
    </source>
</evidence>
<dbReference type="HOGENOM" id="CLU_054362_2_0_0"/>
<name>Q0EZQ5_9PROT</name>
<dbReference type="GO" id="GO:0046872">
    <property type="term" value="F:metal ion binding"/>
    <property type="evidence" value="ECO:0007669"/>
    <property type="project" value="UniProtKB-KW"/>
</dbReference>
<dbReference type="PANTHER" id="PTHR10371:SF3">
    <property type="entry name" value="NADH DEHYDROGENASE [UBIQUINONE] FLAVOPROTEIN 2, MITOCHONDRIAL"/>
    <property type="match status" value="1"/>
</dbReference>
<accession>Q0EZQ5</accession>
<dbReference type="InParanoid" id="Q0EZQ5"/>
<feature type="binding site" evidence="8">
    <location>
        <position position="135"/>
    </location>
    <ligand>
        <name>[2Fe-2S] cluster</name>
        <dbReference type="ChEBI" id="CHEBI:190135"/>
    </ligand>
</feature>
<dbReference type="OrthoDB" id="5292828at2"/>
<sequence length="170" mass="18440">MSAAVSINSHRFSEARLAEIAELVKRYPGAQSALMPVLYMAQEDFGYLSMDVQQHVADVLGLRLMQVREVVTFYTMFREKPCGTYLLEVCTNAGCMLNGANELVAHMCETLGIKVGETTDDGLFTVAEVECAGACGGAPVVQVNHTYHEKVTPETMDALITQMRADGGAV</sequence>
<dbReference type="Proteomes" id="UP000005297">
    <property type="component" value="Unassembled WGS sequence"/>
</dbReference>
<feature type="binding site" evidence="8">
    <location>
        <position position="90"/>
    </location>
    <ligand>
        <name>[2Fe-2S] cluster</name>
        <dbReference type="ChEBI" id="CHEBI:190135"/>
    </ligand>
</feature>
<dbReference type="FunFam" id="1.10.10.1590:FF:000001">
    <property type="entry name" value="NADH-quinone oxidoreductase subunit E"/>
    <property type="match status" value="1"/>
</dbReference>
<dbReference type="AlphaFoldDB" id="Q0EZQ5"/>
<dbReference type="InterPro" id="IPR036249">
    <property type="entry name" value="Thioredoxin-like_sf"/>
</dbReference>
<comment type="catalytic activity">
    <reaction evidence="7">
        <text>a quinone + NADH + 5 H(+)(in) = a quinol + NAD(+) + 4 H(+)(out)</text>
        <dbReference type="Rhea" id="RHEA:57888"/>
        <dbReference type="ChEBI" id="CHEBI:15378"/>
        <dbReference type="ChEBI" id="CHEBI:24646"/>
        <dbReference type="ChEBI" id="CHEBI:57540"/>
        <dbReference type="ChEBI" id="CHEBI:57945"/>
        <dbReference type="ChEBI" id="CHEBI:132124"/>
    </reaction>
</comment>
<comment type="cofactor">
    <cofactor evidence="6">
        <name>[2Fe-2S] cluster</name>
        <dbReference type="ChEBI" id="CHEBI:190135"/>
    </cofactor>
</comment>
<dbReference type="Gene3D" id="1.10.10.1590">
    <property type="entry name" value="NADH-quinone oxidoreductase subunit E"/>
    <property type="match status" value="1"/>
</dbReference>
<evidence type="ECO:0000256" key="8">
    <source>
        <dbReference type="PIRSR" id="PIRSR000216-1"/>
    </source>
</evidence>
<dbReference type="RefSeq" id="WP_009850259.1">
    <property type="nucleotide sequence ID" value="NZ_DS022294.1"/>
</dbReference>
<comment type="caution">
    <text evidence="9">The sequence shown here is derived from an EMBL/GenBank/DDBJ whole genome shotgun (WGS) entry which is preliminary data.</text>
</comment>
<evidence type="ECO:0000256" key="7">
    <source>
        <dbReference type="ARBA" id="ARBA00047712"/>
    </source>
</evidence>
<keyword evidence="10" id="KW-1185">Reference proteome</keyword>
<dbReference type="InterPro" id="IPR041921">
    <property type="entry name" value="NuoE_N"/>
</dbReference>
<dbReference type="InterPro" id="IPR042128">
    <property type="entry name" value="NuoE_dom"/>
</dbReference>
<dbReference type="Pfam" id="PF01257">
    <property type="entry name" value="2Fe-2S_thioredx"/>
    <property type="match status" value="1"/>
</dbReference>
<proteinExistence type="inferred from homology"/>
<evidence type="ECO:0000256" key="6">
    <source>
        <dbReference type="ARBA" id="ARBA00034078"/>
    </source>
</evidence>
<dbReference type="CDD" id="cd03064">
    <property type="entry name" value="TRX_Fd_NuoE"/>
    <property type="match status" value="1"/>
</dbReference>
<dbReference type="InterPro" id="IPR002023">
    <property type="entry name" value="NuoE-like"/>
</dbReference>
<dbReference type="SUPFAM" id="SSF52833">
    <property type="entry name" value="Thioredoxin-like"/>
    <property type="match status" value="1"/>
</dbReference>
<keyword evidence="5 8" id="KW-0411">Iron-sulfur</keyword>
<evidence type="ECO:0000256" key="2">
    <source>
        <dbReference type="ARBA" id="ARBA00022714"/>
    </source>
</evidence>
<protein>
    <submittedName>
        <fullName evidence="9">NADH dehydrogenase I chain E</fullName>
    </submittedName>
</protein>
<evidence type="ECO:0000256" key="1">
    <source>
        <dbReference type="ARBA" id="ARBA00010643"/>
    </source>
</evidence>
<dbReference type="EMBL" id="AATS01000006">
    <property type="protein sequence ID" value="EAU54649.1"/>
    <property type="molecule type" value="Genomic_DNA"/>
</dbReference>
<feature type="binding site" evidence="8">
    <location>
        <position position="95"/>
    </location>
    <ligand>
        <name>[2Fe-2S] cluster</name>
        <dbReference type="ChEBI" id="CHEBI:190135"/>
    </ligand>
</feature>